<feature type="region of interest" description="Disordered" evidence="1">
    <location>
        <begin position="104"/>
        <end position="189"/>
    </location>
</feature>
<dbReference type="EMBL" id="JAVREP010000003">
    <property type="protein sequence ID" value="MDT0328181.1"/>
    <property type="molecule type" value="Genomic_DNA"/>
</dbReference>
<evidence type="ECO:0008006" key="6">
    <source>
        <dbReference type="Google" id="ProtNLM"/>
    </source>
</evidence>
<feature type="compositionally biased region" description="Acidic residues" evidence="1">
    <location>
        <begin position="105"/>
        <end position="155"/>
    </location>
</feature>
<accession>A0ABU2M7G7</accession>
<evidence type="ECO:0000313" key="4">
    <source>
        <dbReference type="EMBL" id="MDT0328181.1"/>
    </source>
</evidence>
<keyword evidence="3" id="KW-0732">Signal</keyword>
<name>A0ABU2M7G7_9ACTN</name>
<gene>
    <name evidence="4" type="ORF">RM479_07120</name>
</gene>
<keyword evidence="2" id="KW-0472">Membrane</keyword>
<feature type="region of interest" description="Disordered" evidence="1">
    <location>
        <begin position="303"/>
        <end position="349"/>
    </location>
</feature>
<dbReference type="InterPro" id="IPR006311">
    <property type="entry name" value="TAT_signal"/>
</dbReference>
<evidence type="ECO:0000256" key="3">
    <source>
        <dbReference type="SAM" id="SignalP"/>
    </source>
</evidence>
<reference evidence="5" key="1">
    <citation type="submission" date="2023-07" db="EMBL/GenBank/DDBJ databases">
        <title>30 novel species of actinomycetes from the DSMZ collection.</title>
        <authorList>
            <person name="Nouioui I."/>
        </authorList>
    </citation>
    <scope>NUCLEOTIDE SEQUENCE [LARGE SCALE GENOMIC DNA]</scope>
    <source>
        <strain evidence="5">DSM 44743</strain>
    </source>
</reference>
<feature type="compositionally biased region" description="Basic and acidic residues" evidence="1">
    <location>
        <begin position="319"/>
        <end position="337"/>
    </location>
</feature>
<feature type="chain" id="PRO_5047022355" description="LPXTG cell wall anchor domain-containing protein" evidence="3">
    <location>
        <begin position="36"/>
        <end position="389"/>
    </location>
</feature>
<evidence type="ECO:0000256" key="2">
    <source>
        <dbReference type="SAM" id="Phobius"/>
    </source>
</evidence>
<keyword evidence="5" id="KW-1185">Reference proteome</keyword>
<protein>
    <recommendedName>
        <fullName evidence="6">LPXTG cell wall anchor domain-containing protein</fullName>
    </recommendedName>
</protein>
<dbReference type="Proteomes" id="UP001183390">
    <property type="component" value="Unassembled WGS sequence"/>
</dbReference>
<organism evidence="4 5">
    <name type="scientific">Nocardiopsis lambiniae</name>
    <dbReference type="NCBI Taxonomy" id="3075539"/>
    <lineage>
        <taxon>Bacteria</taxon>
        <taxon>Bacillati</taxon>
        <taxon>Actinomycetota</taxon>
        <taxon>Actinomycetes</taxon>
        <taxon>Streptosporangiales</taxon>
        <taxon>Nocardiopsidaceae</taxon>
        <taxon>Nocardiopsis</taxon>
    </lineage>
</organism>
<keyword evidence="2" id="KW-0812">Transmembrane</keyword>
<evidence type="ECO:0000313" key="5">
    <source>
        <dbReference type="Proteomes" id="UP001183390"/>
    </source>
</evidence>
<feature type="signal peptide" evidence="3">
    <location>
        <begin position="1"/>
        <end position="35"/>
    </location>
</feature>
<proteinExistence type="predicted"/>
<evidence type="ECO:0000256" key="1">
    <source>
        <dbReference type="SAM" id="MobiDB-lite"/>
    </source>
</evidence>
<dbReference type="RefSeq" id="WP_311510910.1">
    <property type="nucleotide sequence ID" value="NZ_JAVREP010000003.1"/>
</dbReference>
<dbReference type="PROSITE" id="PS51318">
    <property type="entry name" value="TAT"/>
    <property type="match status" value="1"/>
</dbReference>
<sequence>MKTTSKIAARRVIQGGAAFAALGALSIATALPAAADVEQYGWGYAASLGGAGFVETQDGTSADSFSVDYGWVSLEGTTSSTVNASGVSSTVQVSSIRIQITVADVEGDLEIEDEEDDEEKDEETEEPTEEPSPSEDQAPEEQEGDDTSGEGDTDEPAPTTPPADEDDETVPSPEPSESPSATPEAEEADEALAPLVLDETNSDLVDGSDEVLVEATISGVSVTTTQKWDGSVDRQVNEGSVNYITVPEGTDFSLTPEVIQWEEPTEFEGYVWDDAYTVLDYNMIVDDELVDWITVAETGAGILTIDEDGDNGGGDGDGEEKPRPEKPAEKPAEKEPAAKPSEALATTGSPIGGLIAAGAAIAAGGGAAAYLARRKKTATEAPAEENGDN</sequence>
<feature type="transmembrane region" description="Helical" evidence="2">
    <location>
        <begin position="351"/>
        <end position="372"/>
    </location>
</feature>
<comment type="caution">
    <text evidence="4">The sequence shown here is derived from an EMBL/GenBank/DDBJ whole genome shotgun (WGS) entry which is preliminary data.</text>
</comment>
<keyword evidence="2" id="KW-1133">Transmembrane helix</keyword>